<gene>
    <name evidence="1" type="ordered locus">RB3362</name>
</gene>
<name>Q7UUD4_RHOBA</name>
<accession>Q7UUD4</accession>
<dbReference type="EMBL" id="BX294138">
    <property type="protein sequence ID" value="CAD73147.1"/>
    <property type="molecule type" value="Genomic_DNA"/>
</dbReference>
<dbReference type="HOGENOM" id="CLU_2481198_0_0_0"/>
<reference evidence="1 2" key="1">
    <citation type="journal article" date="2003" name="Proc. Natl. Acad. Sci. U.S.A.">
        <title>Complete genome sequence of the marine planctomycete Pirellula sp. strain 1.</title>
        <authorList>
            <person name="Gloeckner F.O."/>
            <person name="Kube M."/>
            <person name="Bauer M."/>
            <person name="Teeling H."/>
            <person name="Lombardot T."/>
            <person name="Ludwig W."/>
            <person name="Gade D."/>
            <person name="Beck A."/>
            <person name="Borzym K."/>
            <person name="Heitmann K."/>
            <person name="Rabus R."/>
            <person name="Schlesner H."/>
            <person name="Amann R."/>
            <person name="Reinhardt R."/>
        </authorList>
    </citation>
    <scope>NUCLEOTIDE SEQUENCE [LARGE SCALE GENOMIC DNA]</scope>
    <source>
        <strain evidence="2">DSM 10527 / NCIMB 13988 / SH1</strain>
    </source>
</reference>
<dbReference type="Proteomes" id="UP000001025">
    <property type="component" value="Chromosome"/>
</dbReference>
<organism evidence="1 2">
    <name type="scientific">Rhodopirellula baltica (strain DSM 10527 / NCIMB 13988 / SH1)</name>
    <dbReference type="NCBI Taxonomy" id="243090"/>
    <lineage>
        <taxon>Bacteria</taxon>
        <taxon>Pseudomonadati</taxon>
        <taxon>Planctomycetota</taxon>
        <taxon>Planctomycetia</taxon>
        <taxon>Pirellulales</taxon>
        <taxon>Pirellulaceae</taxon>
        <taxon>Rhodopirellula</taxon>
    </lineage>
</organism>
<evidence type="ECO:0000313" key="1">
    <source>
        <dbReference type="EMBL" id="CAD73147.1"/>
    </source>
</evidence>
<protein>
    <submittedName>
        <fullName evidence="1">Uncharacterized protein</fullName>
    </submittedName>
</protein>
<keyword evidence="2" id="KW-1185">Reference proteome</keyword>
<evidence type="ECO:0000313" key="2">
    <source>
        <dbReference type="Proteomes" id="UP000001025"/>
    </source>
</evidence>
<sequence>MSSHQPKCSAKIIQARSLLRVPNFGLTTRILQSSSNPLNLFCTDVRRNKRICCLFQIRKNPPWLIEQPRFLCVRIASRTPINSMLPL</sequence>
<dbReference type="KEGG" id="rba:RB3362"/>
<dbReference type="STRING" id="243090.RB3362"/>
<dbReference type="InParanoid" id="Q7UUD4"/>
<dbReference type="EnsemblBacteria" id="CAD73147">
    <property type="protein sequence ID" value="CAD73147"/>
    <property type="gene ID" value="RB3362"/>
</dbReference>
<dbReference type="AlphaFoldDB" id="Q7UUD4"/>
<proteinExistence type="predicted"/>